<protein>
    <recommendedName>
        <fullName evidence="4">Phosphate ABC transporter substrate-binding protein</fullName>
    </recommendedName>
</protein>
<dbReference type="EMBL" id="CP054143">
    <property type="protein sequence ID" value="QKJ65299.1"/>
    <property type="molecule type" value="Genomic_DNA"/>
</dbReference>
<gene>
    <name evidence="2" type="ORF">HQN60_00270</name>
</gene>
<accession>A0A6M8SR18</accession>
<proteinExistence type="predicted"/>
<feature type="signal peptide" evidence="1">
    <location>
        <begin position="1"/>
        <end position="20"/>
    </location>
</feature>
<name>A0A6M8SR18_9NEIS</name>
<sequence>MMKNSLLITLMALCINSANAELWVITNQQSNVSTLTPQQVSDVYLGRLLGNNTPLQPIEINSDELRRRFYFALTGKPLVKIDAYWARLQFAGQQKPPRRLADQTSVIKSISLNQDQIGFIEANSLPSNSGVKVVLKLE</sequence>
<dbReference type="Gene3D" id="3.40.190.10">
    <property type="entry name" value="Periplasmic binding protein-like II"/>
    <property type="match status" value="1"/>
</dbReference>
<keyword evidence="1" id="KW-0732">Signal</keyword>
<dbReference type="RefSeq" id="WP_173531809.1">
    <property type="nucleotide sequence ID" value="NZ_CP054143.1"/>
</dbReference>
<evidence type="ECO:0000313" key="2">
    <source>
        <dbReference type="EMBL" id="QKJ65299.1"/>
    </source>
</evidence>
<evidence type="ECO:0000256" key="1">
    <source>
        <dbReference type="SAM" id="SignalP"/>
    </source>
</evidence>
<dbReference type="Proteomes" id="UP000504844">
    <property type="component" value="Chromosome"/>
</dbReference>
<organism evidence="2 3">
    <name type="scientific">Deefgea piscis</name>
    <dbReference type="NCBI Taxonomy" id="2739061"/>
    <lineage>
        <taxon>Bacteria</taxon>
        <taxon>Pseudomonadati</taxon>
        <taxon>Pseudomonadota</taxon>
        <taxon>Betaproteobacteria</taxon>
        <taxon>Neisseriales</taxon>
        <taxon>Chitinibacteraceae</taxon>
        <taxon>Deefgea</taxon>
    </lineage>
</organism>
<reference evidence="2 3" key="1">
    <citation type="submission" date="2020-05" db="EMBL/GenBank/DDBJ databases">
        <title>Complete genome sequence of Deefgea sp. D17.</title>
        <authorList>
            <person name="Bae J.-W."/>
            <person name="Han J.E."/>
        </authorList>
    </citation>
    <scope>NUCLEOTIDE SEQUENCE [LARGE SCALE GENOMIC DNA]</scope>
    <source>
        <strain evidence="2 3">D17</strain>
    </source>
</reference>
<dbReference type="KEGG" id="dee:HQN60_00270"/>
<keyword evidence="3" id="KW-1185">Reference proteome</keyword>
<evidence type="ECO:0000313" key="3">
    <source>
        <dbReference type="Proteomes" id="UP000504844"/>
    </source>
</evidence>
<feature type="chain" id="PRO_5026837737" description="Phosphate ABC transporter substrate-binding protein" evidence="1">
    <location>
        <begin position="21"/>
        <end position="138"/>
    </location>
</feature>
<dbReference type="AlphaFoldDB" id="A0A6M8SR18"/>
<evidence type="ECO:0008006" key="4">
    <source>
        <dbReference type="Google" id="ProtNLM"/>
    </source>
</evidence>